<name>A0A9P5CYA0_9HYPO</name>
<proteinExistence type="inferred from homology"/>
<reference evidence="3" key="1">
    <citation type="submission" date="2020-03" db="EMBL/GenBank/DDBJ databases">
        <title>Site-based positive gene gene selection in Geosmithia morbida across the United States reveals a broad range of putative effectors and factors for local host and environmental adapation.</title>
        <authorList>
            <person name="Onufrak A."/>
            <person name="Murdoch R.W."/>
            <person name="Gazis R."/>
            <person name="Huff M."/>
            <person name="Staton M."/>
            <person name="Klingeman W."/>
            <person name="Hadziabdic D."/>
        </authorList>
    </citation>
    <scope>NUCLEOTIDE SEQUENCE</scope>
    <source>
        <strain evidence="3">1262</strain>
    </source>
</reference>
<evidence type="ECO:0000256" key="1">
    <source>
        <dbReference type="ARBA" id="ARBA00022997"/>
    </source>
</evidence>
<dbReference type="GeneID" id="55969523"/>
<dbReference type="OrthoDB" id="445695at2759"/>
<accession>A0A9P5CYA0</accession>
<evidence type="ECO:0000256" key="2">
    <source>
        <dbReference type="RuleBase" id="RU341113"/>
    </source>
</evidence>
<comment type="cofactor">
    <cofactor evidence="2">
        <name>Zn(2+)</name>
        <dbReference type="ChEBI" id="CHEBI:29105"/>
    </cofactor>
</comment>
<comment type="similarity">
    <text evidence="2">Belongs to the metallo-dependent hydrolases superfamily. Peptidase M19 family.</text>
</comment>
<dbReference type="PANTHER" id="PTHR10443:SF12">
    <property type="entry name" value="DIPEPTIDASE"/>
    <property type="match status" value="1"/>
</dbReference>
<dbReference type="Gene3D" id="3.20.20.140">
    <property type="entry name" value="Metal-dependent hydrolases"/>
    <property type="match status" value="1"/>
</dbReference>
<keyword evidence="2" id="KW-0482">Metalloprotease</keyword>
<dbReference type="GO" id="GO:0046872">
    <property type="term" value="F:metal ion binding"/>
    <property type="evidence" value="ECO:0007669"/>
    <property type="project" value="UniProtKB-UniRule"/>
</dbReference>
<dbReference type="InterPro" id="IPR032466">
    <property type="entry name" value="Metal_Hydrolase"/>
</dbReference>
<dbReference type="InterPro" id="IPR008257">
    <property type="entry name" value="Pept_M19"/>
</dbReference>
<dbReference type="RefSeq" id="XP_035318820.1">
    <property type="nucleotide sequence ID" value="XM_035465271.1"/>
</dbReference>
<keyword evidence="2" id="KW-0645">Protease</keyword>
<gene>
    <name evidence="3" type="ORF">GMORB2_3295</name>
</gene>
<keyword evidence="2" id="KW-0479">Metal-binding</keyword>
<comment type="catalytic activity">
    <reaction evidence="2">
        <text>an L-aminoacyl-L-amino acid + H2O = 2 an L-alpha-amino acid</text>
        <dbReference type="Rhea" id="RHEA:48940"/>
        <dbReference type="ChEBI" id="CHEBI:15377"/>
        <dbReference type="ChEBI" id="CHEBI:59869"/>
        <dbReference type="ChEBI" id="CHEBI:77460"/>
        <dbReference type="EC" id="3.4.13.19"/>
    </reaction>
</comment>
<comment type="caution">
    <text evidence="3">The sequence shown here is derived from an EMBL/GenBank/DDBJ whole genome shotgun (WGS) entry which is preliminary data.</text>
</comment>
<dbReference type="PROSITE" id="PS51365">
    <property type="entry name" value="RENAL_DIPEPTIDASE_2"/>
    <property type="match status" value="1"/>
</dbReference>
<evidence type="ECO:0000313" key="3">
    <source>
        <dbReference type="EMBL" id="KAF4120168.1"/>
    </source>
</evidence>
<dbReference type="EC" id="3.4.13.19" evidence="2"/>
<dbReference type="EMBL" id="JAANYQ010000018">
    <property type="protein sequence ID" value="KAF4120168.1"/>
    <property type="molecule type" value="Genomic_DNA"/>
</dbReference>
<dbReference type="SUPFAM" id="SSF51556">
    <property type="entry name" value="Metallo-dependent hydrolases"/>
    <property type="match status" value="1"/>
</dbReference>
<dbReference type="Proteomes" id="UP000749293">
    <property type="component" value="Unassembled WGS sequence"/>
</dbReference>
<dbReference type="GO" id="GO:0070573">
    <property type="term" value="F:metallodipeptidase activity"/>
    <property type="evidence" value="ECO:0007669"/>
    <property type="project" value="InterPro"/>
</dbReference>
<dbReference type="AlphaFoldDB" id="A0A9P5CYA0"/>
<dbReference type="GO" id="GO:0006508">
    <property type="term" value="P:proteolysis"/>
    <property type="evidence" value="ECO:0007669"/>
    <property type="project" value="UniProtKB-KW"/>
</dbReference>
<dbReference type="PANTHER" id="PTHR10443">
    <property type="entry name" value="MICROSOMAL DIPEPTIDASE"/>
    <property type="match status" value="1"/>
</dbReference>
<dbReference type="Pfam" id="PF01244">
    <property type="entry name" value="Peptidase_M19"/>
    <property type="match status" value="1"/>
</dbReference>
<dbReference type="CDD" id="cd01301">
    <property type="entry name" value="rDP_like"/>
    <property type="match status" value="1"/>
</dbReference>
<keyword evidence="1 2" id="KW-0224">Dipeptidase</keyword>
<evidence type="ECO:0000313" key="4">
    <source>
        <dbReference type="Proteomes" id="UP000749293"/>
    </source>
</evidence>
<keyword evidence="2" id="KW-0378">Hydrolase</keyword>
<keyword evidence="2" id="KW-0862">Zinc</keyword>
<protein>
    <recommendedName>
        <fullName evidence="2">Dipeptidase</fullName>
        <ecNumber evidence="2">3.4.13.19</ecNumber>
    </recommendedName>
</protein>
<organism evidence="3 4">
    <name type="scientific">Geosmithia morbida</name>
    <dbReference type="NCBI Taxonomy" id="1094350"/>
    <lineage>
        <taxon>Eukaryota</taxon>
        <taxon>Fungi</taxon>
        <taxon>Dikarya</taxon>
        <taxon>Ascomycota</taxon>
        <taxon>Pezizomycotina</taxon>
        <taxon>Sordariomycetes</taxon>
        <taxon>Hypocreomycetidae</taxon>
        <taxon>Hypocreales</taxon>
        <taxon>Bionectriaceae</taxon>
        <taxon>Geosmithia</taxon>
    </lineage>
</organism>
<sequence>MMEPSSEKGSVRLPVRAKAGSITPRRLLAVAVLFLVTVGFMHKSFGQCYHRLREHICGPLSVEERAERVLKTTPLIDGHVDMPLLFRYFYHNQIDNDDVKQAFENGTFPGHIDIKRLREGISGGSFWSLYAPCPEHGDDFSDENLAASVQFTLDQIDVMTRLQEIYPDDFSPAKGLYASNALDAWKKGQFISPLGIEGLHQIGNKAANLRRFYDLGVRYATLTHNCHNKYADAALLESPFRKAEPLHHGVSPEGRSLIHEMNRIGMIVDISHVSDDTMIDVLGGNDSWEGSKAPVIYSHSSAYAICPHPRNVKDHILQMVKGTNSVVMVNISPDFISCKDTGADNGVPEFAPEDSTLDRVVDHITYIGDLIGYAHVGIGTDFDGISSTPEGLEDASKYRVLVAELLRRGVSEEDAGKVVGGNVLRVWTAVDAVAAKLQTEGAPVLEDRVELKF</sequence>
<keyword evidence="4" id="KW-1185">Reference proteome</keyword>